<protein>
    <submittedName>
        <fullName evidence="1">Uncharacterized protein</fullName>
    </submittedName>
</protein>
<accession>A0ACB8WN47</accession>
<dbReference type="EMBL" id="CM041537">
    <property type="protein sequence ID" value="KAI3369258.1"/>
    <property type="molecule type" value="Genomic_DNA"/>
</dbReference>
<name>A0ACB8WN47_9TELE</name>
<gene>
    <name evidence="1" type="ORF">L3Q82_007512</name>
</gene>
<evidence type="ECO:0000313" key="2">
    <source>
        <dbReference type="Proteomes" id="UP000831701"/>
    </source>
</evidence>
<comment type="caution">
    <text evidence="1">The sequence shown here is derived from an EMBL/GenBank/DDBJ whole genome shotgun (WGS) entry which is preliminary data.</text>
</comment>
<keyword evidence="2" id="KW-1185">Reference proteome</keyword>
<proteinExistence type="predicted"/>
<sequence>MMAKLSSLLNNTSHPLQDTLTALGSSFSERLLHPRCVKERFTLILWSFFCTVRAVSGADGDTAEYLPSQNPITHNPDCMSPFLWTYSDNTPRNQPLLSPTSTSQL</sequence>
<reference evidence="1" key="1">
    <citation type="submission" date="2022-04" db="EMBL/GenBank/DDBJ databases">
        <title>Jade perch genome.</title>
        <authorList>
            <person name="Chao B."/>
        </authorList>
    </citation>
    <scope>NUCLEOTIDE SEQUENCE</scope>
    <source>
        <strain evidence="1">CB-2022</strain>
    </source>
</reference>
<evidence type="ECO:0000313" key="1">
    <source>
        <dbReference type="EMBL" id="KAI3369258.1"/>
    </source>
</evidence>
<organism evidence="1 2">
    <name type="scientific">Scortum barcoo</name>
    <name type="common">barcoo grunter</name>
    <dbReference type="NCBI Taxonomy" id="214431"/>
    <lineage>
        <taxon>Eukaryota</taxon>
        <taxon>Metazoa</taxon>
        <taxon>Chordata</taxon>
        <taxon>Craniata</taxon>
        <taxon>Vertebrata</taxon>
        <taxon>Euteleostomi</taxon>
        <taxon>Actinopterygii</taxon>
        <taxon>Neopterygii</taxon>
        <taxon>Teleostei</taxon>
        <taxon>Neoteleostei</taxon>
        <taxon>Acanthomorphata</taxon>
        <taxon>Eupercaria</taxon>
        <taxon>Centrarchiformes</taxon>
        <taxon>Terapontoidei</taxon>
        <taxon>Terapontidae</taxon>
        <taxon>Scortum</taxon>
    </lineage>
</organism>
<dbReference type="Proteomes" id="UP000831701">
    <property type="component" value="Chromosome 7"/>
</dbReference>